<gene>
    <name evidence="2" type="ORF">CH63R_00917</name>
</gene>
<evidence type="ECO:0000256" key="1">
    <source>
        <dbReference type="SAM" id="MobiDB-lite"/>
    </source>
</evidence>
<protein>
    <submittedName>
        <fullName evidence="2">Uncharacterized protein</fullName>
    </submittedName>
</protein>
<dbReference type="VEuPathDB" id="FungiDB:CH63R_00917"/>
<evidence type="ECO:0000313" key="2">
    <source>
        <dbReference type="EMBL" id="OBR15737.1"/>
    </source>
</evidence>
<accession>A0A1B7YUM6</accession>
<feature type="region of interest" description="Disordered" evidence="1">
    <location>
        <begin position="1"/>
        <end position="24"/>
    </location>
</feature>
<dbReference type="EMBL" id="LTAN01000001">
    <property type="protein sequence ID" value="OBR15737.1"/>
    <property type="molecule type" value="Genomic_DNA"/>
</dbReference>
<keyword evidence="3" id="KW-1185">Reference proteome</keyword>
<comment type="caution">
    <text evidence="2">The sequence shown here is derived from an EMBL/GenBank/DDBJ whole genome shotgun (WGS) entry which is preliminary data.</text>
</comment>
<dbReference type="KEGG" id="chig:CH63R_00917"/>
<name>A0A1B7YUM6_COLHI</name>
<proteinExistence type="predicted"/>
<dbReference type="RefSeq" id="XP_018164254.1">
    <property type="nucleotide sequence ID" value="XM_018295892.1"/>
</dbReference>
<organism evidence="2 3">
    <name type="scientific">Colletotrichum higginsianum (strain IMI 349063)</name>
    <name type="common">Crucifer anthracnose fungus</name>
    <dbReference type="NCBI Taxonomy" id="759273"/>
    <lineage>
        <taxon>Eukaryota</taxon>
        <taxon>Fungi</taxon>
        <taxon>Dikarya</taxon>
        <taxon>Ascomycota</taxon>
        <taxon>Pezizomycotina</taxon>
        <taxon>Sordariomycetes</taxon>
        <taxon>Hypocreomycetidae</taxon>
        <taxon>Glomerellales</taxon>
        <taxon>Glomerellaceae</taxon>
        <taxon>Colletotrichum</taxon>
        <taxon>Colletotrichum destructivum species complex</taxon>
    </lineage>
</organism>
<reference evidence="3" key="1">
    <citation type="journal article" date="2017" name="BMC Genomics">
        <title>Gapless genome assembly of Colletotrichum higginsianum reveals chromosome structure and association of transposable elements with secondary metabolite gene clusters.</title>
        <authorList>
            <person name="Dallery J.-F."/>
            <person name="Lapalu N."/>
            <person name="Zampounis A."/>
            <person name="Pigne S."/>
            <person name="Luyten I."/>
            <person name="Amselem J."/>
            <person name="Wittenberg A.H.J."/>
            <person name="Zhou S."/>
            <person name="de Queiroz M.V."/>
            <person name="Robin G.P."/>
            <person name="Auger A."/>
            <person name="Hainaut M."/>
            <person name="Henrissat B."/>
            <person name="Kim K.-T."/>
            <person name="Lee Y.-H."/>
            <person name="Lespinet O."/>
            <person name="Schwartz D.C."/>
            <person name="Thon M.R."/>
            <person name="O'Connell R.J."/>
        </authorList>
    </citation>
    <scope>NUCLEOTIDE SEQUENCE [LARGE SCALE GENOMIC DNA]</scope>
    <source>
        <strain evidence="3">IMI 349063</strain>
    </source>
</reference>
<dbReference type="Proteomes" id="UP000092177">
    <property type="component" value="Chromosome 1"/>
</dbReference>
<sequence>MVHRLDDSKRAASREGDRALHGMVDHGRTATRQELGNVALAPSQAKPNQLRPDMVVERDKNRPGLMRETSKHHGLASAPKVQMAGFSAFTHFSPRPRAPSRITGIGNPADWTDSDPRLRGSLFSCHVTLYTGRGSSAAPSRCLLGRGERGLDLLDRRSRHLDTLLASSVPCSAVADPRRPFPWADLG</sequence>
<dbReference type="GeneID" id="28859999"/>
<dbReference type="AlphaFoldDB" id="A0A1B7YUM6"/>
<evidence type="ECO:0000313" key="3">
    <source>
        <dbReference type="Proteomes" id="UP000092177"/>
    </source>
</evidence>